<protein>
    <submittedName>
        <fullName evidence="1">Uncharacterized protein</fullName>
    </submittedName>
</protein>
<accession>A0A5N4AS64</accession>
<sequence>MPCKKKNHFLSGARQDKKQEFLLLVKITIQHYGAYAQKSWGVEIIFSGRRGYLEQSLMKKEKISKKVFSCLNSQNMAHKRLSPRISASVLYTCVGTIVYLSIPDLGCVRIVDNTISFLIMESNQDIF</sequence>
<organism evidence="1 2">
    <name type="scientific">Photinus pyralis</name>
    <name type="common">Common eastern firefly</name>
    <name type="synonym">Lampyris pyralis</name>
    <dbReference type="NCBI Taxonomy" id="7054"/>
    <lineage>
        <taxon>Eukaryota</taxon>
        <taxon>Metazoa</taxon>
        <taxon>Ecdysozoa</taxon>
        <taxon>Arthropoda</taxon>
        <taxon>Hexapoda</taxon>
        <taxon>Insecta</taxon>
        <taxon>Pterygota</taxon>
        <taxon>Neoptera</taxon>
        <taxon>Endopterygota</taxon>
        <taxon>Coleoptera</taxon>
        <taxon>Polyphaga</taxon>
        <taxon>Elateriformia</taxon>
        <taxon>Elateroidea</taxon>
        <taxon>Lampyridae</taxon>
        <taxon>Lampyrinae</taxon>
        <taxon>Photinus</taxon>
    </lineage>
</organism>
<name>A0A5N4AS64_PHOPY</name>
<gene>
    <name evidence="1" type="ORF">PPYR_07993</name>
</gene>
<dbReference type="AlphaFoldDB" id="A0A5N4AS64"/>
<dbReference type="EMBL" id="VVIM01000005">
    <property type="protein sequence ID" value="KAB0800113.1"/>
    <property type="molecule type" value="Genomic_DNA"/>
</dbReference>
<evidence type="ECO:0000313" key="2">
    <source>
        <dbReference type="Proteomes" id="UP000327044"/>
    </source>
</evidence>
<keyword evidence="2" id="KW-1185">Reference proteome</keyword>
<evidence type="ECO:0000313" key="1">
    <source>
        <dbReference type="EMBL" id="KAB0800113.1"/>
    </source>
</evidence>
<dbReference type="Proteomes" id="UP000327044">
    <property type="component" value="Unassembled WGS sequence"/>
</dbReference>
<proteinExistence type="predicted"/>
<comment type="caution">
    <text evidence="1">The sequence shown here is derived from an EMBL/GenBank/DDBJ whole genome shotgun (WGS) entry which is preliminary data.</text>
</comment>
<dbReference type="InParanoid" id="A0A5N4AS64"/>
<reference evidence="1 2" key="1">
    <citation type="journal article" date="2018" name="Elife">
        <title>Firefly genomes illuminate parallel origins of bioluminescence in beetles.</title>
        <authorList>
            <person name="Fallon T.R."/>
            <person name="Lower S.E."/>
            <person name="Chang C.H."/>
            <person name="Bessho-Uehara M."/>
            <person name="Martin G.J."/>
            <person name="Bewick A.J."/>
            <person name="Behringer M."/>
            <person name="Debat H.J."/>
            <person name="Wong I."/>
            <person name="Day J.C."/>
            <person name="Suvorov A."/>
            <person name="Silva C.J."/>
            <person name="Stanger-Hall K.F."/>
            <person name="Hall D.W."/>
            <person name="Schmitz R.J."/>
            <person name="Nelson D.R."/>
            <person name="Lewis S.M."/>
            <person name="Shigenobu S."/>
            <person name="Bybee S.M."/>
            <person name="Larracuente A.M."/>
            <person name="Oba Y."/>
            <person name="Weng J.K."/>
        </authorList>
    </citation>
    <scope>NUCLEOTIDE SEQUENCE [LARGE SCALE GENOMIC DNA]</scope>
    <source>
        <strain evidence="1">1611_PpyrPB1</strain>
        <tissue evidence="1">Whole body</tissue>
    </source>
</reference>